<keyword evidence="4 6" id="KW-1133">Transmembrane helix</keyword>
<dbReference type="OrthoDB" id="5620at2759"/>
<evidence type="ECO:0000256" key="1">
    <source>
        <dbReference type="ARBA" id="ARBA00004370"/>
    </source>
</evidence>
<comment type="similarity">
    <text evidence="2">Belongs to the TMEM14 family.</text>
</comment>
<dbReference type="Gene3D" id="1.10.10.1740">
    <property type="entry name" value="Transmembrane protein 14-like"/>
    <property type="match status" value="1"/>
</dbReference>
<dbReference type="InterPro" id="IPR005349">
    <property type="entry name" value="TMEM14"/>
</dbReference>
<protein>
    <submittedName>
        <fullName evidence="7">Uncharacterized protein</fullName>
    </submittedName>
</protein>
<feature type="transmembrane region" description="Helical" evidence="6">
    <location>
        <begin position="131"/>
        <end position="149"/>
    </location>
</feature>
<keyword evidence="5 6" id="KW-0472">Membrane</keyword>
<dbReference type="AlphaFoldDB" id="A0A8T0I5J8"/>
<evidence type="ECO:0000256" key="5">
    <source>
        <dbReference type="ARBA" id="ARBA00023136"/>
    </source>
</evidence>
<evidence type="ECO:0000256" key="4">
    <source>
        <dbReference type="ARBA" id="ARBA00022989"/>
    </source>
</evidence>
<gene>
    <name evidence="7" type="ORF">KC19_4G017400</name>
</gene>
<sequence length="186" mass="18934">MASMYATVATSALKSTPHVAGFRARNGAASSCQGQRLALRSSFVGEQVSFVSKRQETAPVGVRNGDVCVPRASLDQYAPLTAAVYGACLLGGGVYAYTKTGSKGSLGGGITGGVALGVAFFLMQVPETRDLGEAVGFGAAVLFAAIFAIRLASTGKPVPSVPLLGLSAVTSVVFALSYLQTRVLLP</sequence>
<feature type="transmembrane region" description="Helical" evidence="6">
    <location>
        <begin position="161"/>
        <end position="179"/>
    </location>
</feature>
<evidence type="ECO:0000256" key="2">
    <source>
        <dbReference type="ARBA" id="ARBA00007590"/>
    </source>
</evidence>
<dbReference type="EMBL" id="CM026424">
    <property type="protein sequence ID" value="KAG0578366.1"/>
    <property type="molecule type" value="Genomic_DNA"/>
</dbReference>
<dbReference type="Pfam" id="PF03647">
    <property type="entry name" value="Tmemb_14"/>
    <property type="match status" value="1"/>
</dbReference>
<keyword evidence="3 6" id="KW-0812">Transmembrane</keyword>
<comment type="subcellular location">
    <subcellularLocation>
        <location evidence="1">Membrane</location>
    </subcellularLocation>
</comment>
<dbReference type="Proteomes" id="UP000822688">
    <property type="component" value="Chromosome 4"/>
</dbReference>
<name>A0A8T0I5J8_CERPU</name>
<comment type="caution">
    <text evidence="7">The sequence shown here is derived from an EMBL/GenBank/DDBJ whole genome shotgun (WGS) entry which is preliminary data.</text>
</comment>
<evidence type="ECO:0000313" key="8">
    <source>
        <dbReference type="Proteomes" id="UP000822688"/>
    </source>
</evidence>
<proteinExistence type="inferred from homology"/>
<keyword evidence="8" id="KW-1185">Reference proteome</keyword>
<feature type="transmembrane region" description="Helical" evidence="6">
    <location>
        <begin position="77"/>
        <end position="97"/>
    </location>
</feature>
<evidence type="ECO:0000256" key="3">
    <source>
        <dbReference type="ARBA" id="ARBA00022692"/>
    </source>
</evidence>
<dbReference type="GO" id="GO:0016020">
    <property type="term" value="C:membrane"/>
    <property type="evidence" value="ECO:0007669"/>
    <property type="project" value="UniProtKB-SubCell"/>
</dbReference>
<organism evidence="7 8">
    <name type="scientific">Ceratodon purpureus</name>
    <name type="common">Fire moss</name>
    <name type="synonym">Dicranum purpureum</name>
    <dbReference type="NCBI Taxonomy" id="3225"/>
    <lineage>
        <taxon>Eukaryota</taxon>
        <taxon>Viridiplantae</taxon>
        <taxon>Streptophyta</taxon>
        <taxon>Embryophyta</taxon>
        <taxon>Bryophyta</taxon>
        <taxon>Bryophytina</taxon>
        <taxon>Bryopsida</taxon>
        <taxon>Dicranidae</taxon>
        <taxon>Pseudoditrichales</taxon>
        <taxon>Ditrichaceae</taxon>
        <taxon>Ceratodon</taxon>
    </lineage>
</organism>
<evidence type="ECO:0000256" key="6">
    <source>
        <dbReference type="SAM" id="Phobius"/>
    </source>
</evidence>
<reference evidence="7" key="1">
    <citation type="submission" date="2020-06" db="EMBL/GenBank/DDBJ databases">
        <title>WGS assembly of Ceratodon purpureus strain R40.</title>
        <authorList>
            <person name="Carey S.B."/>
            <person name="Jenkins J."/>
            <person name="Shu S."/>
            <person name="Lovell J.T."/>
            <person name="Sreedasyam A."/>
            <person name="Maumus F."/>
            <person name="Tiley G.P."/>
            <person name="Fernandez-Pozo N."/>
            <person name="Barry K."/>
            <person name="Chen C."/>
            <person name="Wang M."/>
            <person name="Lipzen A."/>
            <person name="Daum C."/>
            <person name="Saski C.A."/>
            <person name="Payton A.C."/>
            <person name="Mcbreen J.C."/>
            <person name="Conrad R.E."/>
            <person name="Kollar L.M."/>
            <person name="Olsson S."/>
            <person name="Huttunen S."/>
            <person name="Landis J.B."/>
            <person name="Wickett N.J."/>
            <person name="Johnson M.G."/>
            <person name="Rensing S.A."/>
            <person name="Grimwood J."/>
            <person name="Schmutz J."/>
            <person name="Mcdaniel S.F."/>
        </authorList>
    </citation>
    <scope>NUCLEOTIDE SEQUENCE</scope>
    <source>
        <strain evidence="7">R40</strain>
    </source>
</reference>
<evidence type="ECO:0000313" key="7">
    <source>
        <dbReference type="EMBL" id="KAG0578366.1"/>
    </source>
</evidence>
<accession>A0A8T0I5J8</accession>
<feature type="transmembrane region" description="Helical" evidence="6">
    <location>
        <begin position="104"/>
        <end position="125"/>
    </location>
</feature>
<dbReference type="InterPro" id="IPR044890">
    <property type="entry name" value="TMEM14_sf"/>
</dbReference>